<dbReference type="RefSeq" id="WP_034320318.1">
    <property type="nucleotide sequence ID" value="NZ_JOTP01000006.1"/>
</dbReference>
<evidence type="ECO:0000259" key="1">
    <source>
        <dbReference type="Pfam" id="PF02486"/>
    </source>
</evidence>
<dbReference type="Pfam" id="PF02486">
    <property type="entry name" value="Rep_trans"/>
    <property type="match status" value="1"/>
</dbReference>
<keyword evidence="3" id="KW-0648">Protein biosynthesis</keyword>
<dbReference type="InterPro" id="IPR003491">
    <property type="entry name" value="REP-like_C"/>
</dbReference>
<protein>
    <submittedName>
        <fullName evidence="3">Replication initiation factor</fullName>
    </submittedName>
</protein>
<proteinExistence type="predicted"/>
<evidence type="ECO:0000259" key="2">
    <source>
        <dbReference type="Pfam" id="PF18106"/>
    </source>
</evidence>
<organism evidence="3 4">
    <name type="scientific">Bacillus zhangzhouensis</name>
    <dbReference type="NCBI Taxonomy" id="1178540"/>
    <lineage>
        <taxon>Bacteria</taxon>
        <taxon>Bacillati</taxon>
        <taxon>Bacillota</taxon>
        <taxon>Bacilli</taxon>
        <taxon>Bacillales</taxon>
        <taxon>Bacillaceae</taxon>
        <taxon>Bacillus</taxon>
    </lineage>
</organism>
<feature type="domain" description="Rolling Circle replication initiation protein N-terminal" evidence="2">
    <location>
        <begin position="9"/>
        <end position="100"/>
    </location>
</feature>
<dbReference type="eggNOG" id="COG2946">
    <property type="taxonomic scope" value="Bacteria"/>
</dbReference>
<dbReference type="AlphaFoldDB" id="A0A081LCJ8"/>
<reference evidence="3 4" key="1">
    <citation type="submission" date="2012-09" db="EMBL/GenBank/DDBJ databases">
        <title>Genome Sequence of Bacillus sp. DW5-4.</title>
        <authorList>
            <person name="Lai Q."/>
            <person name="Liu Y."/>
            <person name="Shao Z."/>
        </authorList>
    </citation>
    <scope>NUCLEOTIDE SEQUENCE [LARGE SCALE GENOMIC DNA]</scope>
    <source>
        <strain evidence="3 4">DW5-4</strain>
    </source>
</reference>
<comment type="caution">
    <text evidence="3">The sequence shown here is derived from an EMBL/GenBank/DDBJ whole genome shotgun (WGS) entry which is preliminary data.</text>
</comment>
<dbReference type="Proteomes" id="UP000028091">
    <property type="component" value="Unassembled WGS sequence"/>
</dbReference>
<gene>
    <name evidence="3" type="ORF">BA70_17320</name>
</gene>
<dbReference type="EMBL" id="JOTP01000006">
    <property type="protein sequence ID" value="KEP26974.1"/>
    <property type="molecule type" value="Genomic_DNA"/>
</dbReference>
<keyword evidence="3" id="KW-0396">Initiation factor</keyword>
<accession>A0A081LCJ8</accession>
<dbReference type="InterPro" id="IPR040819">
    <property type="entry name" value="Rol_Rep_N"/>
</dbReference>
<evidence type="ECO:0000313" key="3">
    <source>
        <dbReference type="EMBL" id="KEP26974.1"/>
    </source>
</evidence>
<dbReference type="OrthoDB" id="2067664at2"/>
<feature type="domain" description="Replication initiation protein-like C-terminal" evidence="1">
    <location>
        <begin position="108"/>
        <end position="314"/>
    </location>
</feature>
<dbReference type="Pfam" id="PF18106">
    <property type="entry name" value="Rol_Rep_N"/>
    <property type="match status" value="1"/>
</dbReference>
<name>A0A081LCJ8_9BACI</name>
<dbReference type="GO" id="GO:0003743">
    <property type="term" value="F:translation initiation factor activity"/>
    <property type="evidence" value="ECO:0007669"/>
    <property type="project" value="UniProtKB-KW"/>
</dbReference>
<keyword evidence="4" id="KW-1185">Reference proteome</keyword>
<sequence length="343" mass="39538">MSPLNRSNQCLIDYFRCSIPNSEFSIVANEILGIPISEFSSEIKGSPYPTYDRCISFANIKLHSSGNHGSILVDMPGQACRQYEEYMSRIDGWHWYKFVSFILGIQGKVSRIDLALDIFDNASPSVKTLQDYVKRGQLSTKSHKYIEINSGRILDGKLTGFTLYVGSSPQILRIYDKKQERRDNADEVVNVGKWVRWELELTGNKAMLVALQISNGKPLNAIVKGVLSAHYCFKRQPKNVSELHNKNRLPTMKWWGKFIEGIEEIPLKVQREKLTLKKKKKWVEHSTVKSISMIYESFRRAYGEKYAELYLKELVHVGKEKITESDQSLIEQRVLELVSEEEY</sequence>
<evidence type="ECO:0000313" key="4">
    <source>
        <dbReference type="Proteomes" id="UP000028091"/>
    </source>
</evidence>